<dbReference type="GO" id="GO:0003964">
    <property type="term" value="F:RNA-directed DNA polymerase activity"/>
    <property type="evidence" value="ECO:0007669"/>
    <property type="project" value="UniProtKB-KW"/>
</dbReference>
<keyword evidence="1" id="KW-0548">Nucleotidyltransferase</keyword>
<keyword evidence="1" id="KW-0695">RNA-directed DNA polymerase</keyword>
<evidence type="ECO:0000313" key="2">
    <source>
        <dbReference type="Proteomes" id="UP000198211"/>
    </source>
</evidence>
<gene>
    <name evidence="1" type="ORF">PHMEG_00028029</name>
</gene>
<evidence type="ECO:0000313" key="1">
    <source>
        <dbReference type="EMBL" id="OWZ00720.1"/>
    </source>
</evidence>
<keyword evidence="2" id="KW-1185">Reference proteome</keyword>
<proteinExistence type="predicted"/>
<sequence>MSWKHFAKDLYDEHIEQLCIRSDCERMTSEADELKQLFAGSPTESYDTLTGKTEHEPFDEQICKIMREHMDVLSDEITAED</sequence>
<dbReference type="Proteomes" id="UP000198211">
    <property type="component" value="Unassembled WGS sequence"/>
</dbReference>
<accession>A0A225V8H0</accession>
<keyword evidence="1" id="KW-0808">Transferase</keyword>
<reference evidence="2" key="1">
    <citation type="submission" date="2017-03" db="EMBL/GenBank/DDBJ databases">
        <title>Phytopthora megakarya and P. palmivora, two closely related causual agents of cacao black pod achieved similar genome size and gene model numbers by different mechanisms.</title>
        <authorList>
            <person name="Ali S."/>
            <person name="Shao J."/>
            <person name="Larry D.J."/>
            <person name="Kronmiller B."/>
            <person name="Shen D."/>
            <person name="Strem M.D."/>
            <person name="Melnick R.L."/>
            <person name="Guiltinan M.J."/>
            <person name="Tyler B.M."/>
            <person name="Meinhardt L.W."/>
            <person name="Bailey B.A."/>
        </authorList>
    </citation>
    <scope>NUCLEOTIDE SEQUENCE [LARGE SCALE GENOMIC DNA]</scope>
    <source>
        <strain evidence="2">zdho120</strain>
    </source>
</reference>
<dbReference type="EMBL" id="NBNE01007385">
    <property type="protein sequence ID" value="OWZ00720.1"/>
    <property type="molecule type" value="Genomic_DNA"/>
</dbReference>
<organism evidence="1 2">
    <name type="scientific">Phytophthora megakarya</name>
    <dbReference type="NCBI Taxonomy" id="4795"/>
    <lineage>
        <taxon>Eukaryota</taxon>
        <taxon>Sar</taxon>
        <taxon>Stramenopiles</taxon>
        <taxon>Oomycota</taxon>
        <taxon>Peronosporomycetes</taxon>
        <taxon>Peronosporales</taxon>
        <taxon>Peronosporaceae</taxon>
        <taxon>Phytophthora</taxon>
    </lineage>
</organism>
<name>A0A225V8H0_9STRA</name>
<dbReference type="AlphaFoldDB" id="A0A225V8H0"/>
<comment type="caution">
    <text evidence="1">The sequence shown here is derived from an EMBL/GenBank/DDBJ whole genome shotgun (WGS) entry which is preliminary data.</text>
</comment>
<dbReference type="OrthoDB" id="122480at2759"/>
<protein>
    <submittedName>
        <fullName evidence="1">Reverse transcriptase</fullName>
    </submittedName>
</protein>